<keyword evidence="1" id="KW-0808">Transferase</keyword>
<dbReference type="AlphaFoldDB" id="A0A2P6PFY3"/>
<gene>
    <name evidence="1" type="ORF">RchiOBHm_Chr7g0232551</name>
</gene>
<dbReference type="GO" id="GO:0004674">
    <property type="term" value="F:protein serine/threonine kinase activity"/>
    <property type="evidence" value="ECO:0007669"/>
    <property type="project" value="UniProtKB-KW"/>
</dbReference>
<evidence type="ECO:0000313" key="2">
    <source>
        <dbReference type="Proteomes" id="UP000238479"/>
    </source>
</evidence>
<proteinExistence type="predicted"/>
<evidence type="ECO:0000313" key="1">
    <source>
        <dbReference type="EMBL" id="PRQ20844.1"/>
    </source>
</evidence>
<keyword evidence="1" id="KW-0723">Serine/threonine-protein kinase</keyword>
<protein>
    <submittedName>
        <fullName evidence="1">Putative non-specific serine/threonine protein kinase</fullName>
        <ecNumber evidence="1">2.7.11.1</ecNumber>
    </submittedName>
</protein>
<keyword evidence="2" id="KW-1185">Reference proteome</keyword>
<comment type="caution">
    <text evidence="1">The sequence shown here is derived from an EMBL/GenBank/DDBJ whole genome shotgun (WGS) entry which is preliminary data.</text>
</comment>
<accession>A0A2P6PFY3</accession>
<dbReference type="EMBL" id="PDCK01000045">
    <property type="protein sequence ID" value="PRQ20844.1"/>
    <property type="molecule type" value="Genomic_DNA"/>
</dbReference>
<keyword evidence="1" id="KW-0418">Kinase</keyword>
<sequence length="87" mass="9682">MVASTCILLDRSFNSIVVLSWKQRLCLPLHIFMKTGWKTRDVKACNIMIDADFSGKLGDCGLTEVYEHNIMTRAATNTSQNDGVSCP</sequence>
<reference evidence="1 2" key="1">
    <citation type="journal article" date="2018" name="Nat. Genet.">
        <title>The Rosa genome provides new insights in the design of modern roses.</title>
        <authorList>
            <person name="Bendahmane M."/>
        </authorList>
    </citation>
    <scope>NUCLEOTIDE SEQUENCE [LARGE SCALE GENOMIC DNA]</scope>
    <source>
        <strain evidence="2">cv. Old Blush</strain>
    </source>
</reference>
<dbReference type="InterPro" id="IPR011009">
    <property type="entry name" value="Kinase-like_dom_sf"/>
</dbReference>
<name>A0A2P6PFY3_ROSCH</name>
<organism evidence="1 2">
    <name type="scientific">Rosa chinensis</name>
    <name type="common">China rose</name>
    <dbReference type="NCBI Taxonomy" id="74649"/>
    <lineage>
        <taxon>Eukaryota</taxon>
        <taxon>Viridiplantae</taxon>
        <taxon>Streptophyta</taxon>
        <taxon>Embryophyta</taxon>
        <taxon>Tracheophyta</taxon>
        <taxon>Spermatophyta</taxon>
        <taxon>Magnoliopsida</taxon>
        <taxon>eudicotyledons</taxon>
        <taxon>Gunneridae</taxon>
        <taxon>Pentapetalae</taxon>
        <taxon>rosids</taxon>
        <taxon>fabids</taxon>
        <taxon>Rosales</taxon>
        <taxon>Rosaceae</taxon>
        <taxon>Rosoideae</taxon>
        <taxon>Rosoideae incertae sedis</taxon>
        <taxon>Rosa</taxon>
    </lineage>
</organism>
<dbReference type="Gramene" id="PRQ20844">
    <property type="protein sequence ID" value="PRQ20844"/>
    <property type="gene ID" value="RchiOBHm_Chr7g0232551"/>
</dbReference>
<dbReference type="EC" id="2.7.11.1" evidence="1"/>
<dbReference type="Proteomes" id="UP000238479">
    <property type="component" value="Chromosome 7"/>
</dbReference>
<dbReference type="SUPFAM" id="SSF56112">
    <property type="entry name" value="Protein kinase-like (PK-like)"/>
    <property type="match status" value="1"/>
</dbReference>